<protein>
    <submittedName>
        <fullName evidence="3">PPOX class F420-dependent oxidoreductase</fullName>
    </submittedName>
</protein>
<dbReference type="PANTHER" id="PTHR35176">
    <property type="entry name" value="HEME OXYGENASE HI_0854-RELATED"/>
    <property type="match status" value="1"/>
</dbReference>
<gene>
    <name evidence="3" type="ORF">GCM10025751_27920</name>
</gene>
<name>A0AAV3UIL8_9EURY</name>
<accession>A0AAV3UIL8</accession>
<feature type="domain" description="Pyridoxamine 5'-phosphate oxidase N-terminal" evidence="2">
    <location>
        <begin position="8"/>
        <end position="97"/>
    </location>
</feature>
<proteinExistence type="predicted"/>
<dbReference type="Gene3D" id="2.30.110.10">
    <property type="entry name" value="Electron Transport, Fmn-binding Protein, Chain A"/>
    <property type="match status" value="1"/>
</dbReference>
<dbReference type="SUPFAM" id="SSF50475">
    <property type="entry name" value="FMN-binding split barrel"/>
    <property type="match status" value="1"/>
</dbReference>
<dbReference type="AlphaFoldDB" id="A0AAV3UIL8"/>
<evidence type="ECO:0000256" key="1">
    <source>
        <dbReference type="ARBA" id="ARBA00023002"/>
    </source>
</evidence>
<organism evidence="3 4">
    <name type="scientific">Haladaptatus pallidirubidus</name>
    <dbReference type="NCBI Taxonomy" id="1008152"/>
    <lineage>
        <taxon>Archaea</taxon>
        <taxon>Methanobacteriati</taxon>
        <taxon>Methanobacteriota</taxon>
        <taxon>Stenosarchaea group</taxon>
        <taxon>Halobacteria</taxon>
        <taxon>Halobacteriales</taxon>
        <taxon>Haladaptataceae</taxon>
        <taxon>Haladaptatus</taxon>
    </lineage>
</organism>
<dbReference type="Pfam" id="PF01243">
    <property type="entry name" value="PNPOx_N"/>
    <property type="match status" value="1"/>
</dbReference>
<dbReference type="GO" id="GO:0005829">
    <property type="term" value="C:cytosol"/>
    <property type="evidence" value="ECO:0007669"/>
    <property type="project" value="TreeGrafter"/>
</dbReference>
<dbReference type="EMBL" id="BAABKX010000010">
    <property type="protein sequence ID" value="GAA5052061.1"/>
    <property type="molecule type" value="Genomic_DNA"/>
</dbReference>
<dbReference type="InterPro" id="IPR052019">
    <property type="entry name" value="F420H2_bilvrd_red/Heme_oxyg"/>
</dbReference>
<evidence type="ECO:0000313" key="4">
    <source>
        <dbReference type="Proteomes" id="UP001501729"/>
    </source>
</evidence>
<dbReference type="NCBIfam" id="TIGR04023">
    <property type="entry name" value="PPOX_MSMEG_5819"/>
    <property type="match status" value="1"/>
</dbReference>
<sequence>MSVFTEKEIAYLDDQRLGRLATVGVDTQPHVVPVGFHYDADGDTIHIGGFNFGESKKFHDAETNQKVAFVVDDLASIDPWEPRGIEIRGRAETFRDDGTHLGPGYDESWIQIHPARIISWGINKDGSPNSRSV</sequence>
<keyword evidence="4" id="KW-1185">Reference proteome</keyword>
<evidence type="ECO:0000313" key="3">
    <source>
        <dbReference type="EMBL" id="GAA5052061.1"/>
    </source>
</evidence>
<dbReference type="RefSeq" id="WP_227778028.1">
    <property type="nucleotide sequence ID" value="NZ_BAABKX010000010.1"/>
</dbReference>
<dbReference type="InterPro" id="IPR011576">
    <property type="entry name" value="Pyridox_Oxase_N"/>
</dbReference>
<dbReference type="Proteomes" id="UP001501729">
    <property type="component" value="Unassembled WGS sequence"/>
</dbReference>
<dbReference type="GO" id="GO:0016627">
    <property type="term" value="F:oxidoreductase activity, acting on the CH-CH group of donors"/>
    <property type="evidence" value="ECO:0007669"/>
    <property type="project" value="TreeGrafter"/>
</dbReference>
<dbReference type="GeneID" id="68616387"/>
<comment type="caution">
    <text evidence="3">The sequence shown here is derived from an EMBL/GenBank/DDBJ whole genome shotgun (WGS) entry which is preliminary data.</text>
</comment>
<dbReference type="InterPro" id="IPR024031">
    <property type="entry name" value="MSMEG_5819/OxyR"/>
</dbReference>
<evidence type="ECO:0000259" key="2">
    <source>
        <dbReference type="Pfam" id="PF01243"/>
    </source>
</evidence>
<dbReference type="GO" id="GO:0070967">
    <property type="term" value="F:coenzyme F420 binding"/>
    <property type="evidence" value="ECO:0007669"/>
    <property type="project" value="TreeGrafter"/>
</dbReference>
<keyword evidence="1" id="KW-0560">Oxidoreductase</keyword>
<dbReference type="InterPro" id="IPR012349">
    <property type="entry name" value="Split_barrel_FMN-bd"/>
</dbReference>
<reference evidence="3 4" key="1">
    <citation type="journal article" date="2019" name="Int. J. Syst. Evol. Microbiol.">
        <title>The Global Catalogue of Microorganisms (GCM) 10K type strain sequencing project: providing services to taxonomists for standard genome sequencing and annotation.</title>
        <authorList>
            <consortium name="The Broad Institute Genomics Platform"/>
            <consortium name="The Broad Institute Genome Sequencing Center for Infectious Disease"/>
            <person name="Wu L."/>
            <person name="Ma J."/>
        </authorList>
    </citation>
    <scope>NUCLEOTIDE SEQUENCE [LARGE SCALE GENOMIC DNA]</scope>
    <source>
        <strain evidence="3 4">JCM 17504</strain>
    </source>
</reference>
<dbReference type="PANTHER" id="PTHR35176:SF6">
    <property type="entry name" value="HEME OXYGENASE HI_0854-RELATED"/>
    <property type="match status" value="1"/>
</dbReference>